<dbReference type="InterPro" id="IPR003016">
    <property type="entry name" value="2-oxoA_DH_lipoyl-BS"/>
</dbReference>
<dbReference type="Proteomes" id="UP000317716">
    <property type="component" value="Unassembled WGS sequence"/>
</dbReference>
<dbReference type="Pfam" id="PF00198">
    <property type="entry name" value="2-oxoacid_dh"/>
    <property type="match status" value="1"/>
</dbReference>
<dbReference type="InterPro" id="IPR050743">
    <property type="entry name" value="2-oxoacid_DH_E2_comp"/>
</dbReference>
<dbReference type="SUPFAM" id="SSF52777">
    <property type="entry name" value="CoA-dependent acyltransferases"/>
    <property type="match status" value="1"/>
</dbReference>
<protein>
    <recommendedName>
        <fullName evidence="6">Dihydrolipoamide acetyltransferase component of pyruvate dehydrogenase complex</fullName>
        <ecNumber evidence="6">2.3.1.-</ecNumber>
    </recommendedName>
</protein>
<comment type="caution">
    <text evidence="10">The sequence shown here is derived from an EMBL/GenBank/DDBJ whole genome shotgun (WGS) entry which is preliminary data.</text>
</comment>
<gene>
    <name evidence="10" type="ORF">E6K72_01960</name>
</gene>
<dbReference type="Pfam" id="PF02817">
    <property type="entry name" value="E3_binding"/>
    <property type="match status" value="1"/>
</dbReference>
<evidence type="ECO:0000313" key="11">
    <source>
        <dbReference type="Proteomes" id="UP000317716"/>
    </source>
</evidence>
<dbReference type="InterPro" id="IPR023213">
    <property type="entry name" value="CAT-like_dom_sf"/>
</dbReference>
<evidence type="ECO:0000313" key="10">
    <source>
        <dbReference type="EMBL" id="TMQ59012.1"/>
    </source>
</evidence>
<dbReference type="PANTHER" id="PTHR43178">
    <property type="entry name" value="DIHYDROLIPOAMIDE ACETYLTRANSFERASE COMPONENT OF PYRUVATE DEHYDROGENASE COMPLEX"/>
    <property type="match status" value="1"/>
</dbReference>
<dbReference type="PANTHER" id="PTHR43178:SF5">
    <property type="entry name" value="LIPOAMIDE ACYLTRANSFERASE COMPONENT OF BRANCHED-CHAIN ALPHA-KETO ACID DEHYDROGENASE COMPLEX, MITOCHONDRIAL"/>
    <property type="match status" value="1"/>
</dbReference>
<sequence length="465" mass="47887">MPYDVKLPDIGEGIAEGEIVRWLVKPGETVREDQPLVEVMTDKATVEIPSPRGGVIATIAAAEGQVVPVGSVIVSIALAGETVAASSTEGARSPGRGAAEVASPPGDGDTMRWNNEGGAIPSVAAAAQSAAAAMPGGAATAARGTPGTAQTPGRVQAAPAVRQLAKQLGVALESVAGSGPGGAITADDVKRAGARGTSTAVGATATAAAAAAGTPTAATRGTAPPGVEAAEAGRVPLRGLRRRIAEHMRHSLDTAAHFTFVAECDMTAVVEHRQRLRAKTEADGIKLTYLPYVVKALIEPLRQFPHLNASLDDGRGEIVLWRDLHIAVATATAEGLTVPVVHHADRLTLLALAREIQRLAEAARTHKLKLEELQGGTFTITSTGARGGLLATPIIHHPQVAILGVHEVKKKPAVVGGAIVARDLGNLSLALDHRVVDGATGADFLYAVIDRLERPERWLTETEVG</sequence>
<organism evidence="10 11">
    <name type="scientific">Eiseniibacteriota bacterium</name>
    <dbReference type="NCBI Taxonomy" id="2212470"/>
    <lineage>
        <taxon>Bacteria</taxon>
        <taxon>Candidatus Eiseniibacteriota</taxon>
    </lineage>
</organism>
<dbReference type="EMBL" id="VBOS01000059">
    <property type="protein sequence ID" value="TMQ59012.1"/>
    <property type="molecule type" value="Genomic_DNA"/>
</dbReference>
<reference evidence="10 11" key="1">
    <citation type="journal article" date="2019" name="Nat. Microbiol.">
        <title>Mediterranean grassland soil C-N compound turnover is dependent on rainfall and depth, and is mediated by genomically divergent microorganisms.</title>
        <authorList>
            <person name="Diamond S."/>
            <person name="Andeer P.F."/>
            <person name="Li Z."/>
            <person name="Crits-Christoph A."/>
            <person name="Burstein D."/>
            <person name="Anantharaman K."/>
            <person name="Lane K.R."/>
            <person name="Thomas B.C."/>
            <person name="Pan C."/>
            <person name="Northen T.R."/>
            <person name="Banfield J.F."/>
        </authorList>
    </citation>
    <scope>NUCLEOTIDE SEQUENCE [LARGE SCALE GENOMIC DNA]</scope>
    <source>
        <strain evidence="10">WS_2</strain>
    </source>
</reference>
<keyword evidence="4 6" id="KW-0450">Lipoyl</keyword>
<dbReference type="EC" id="2.3.1.-" evidence="6"/>
<dbReference type="CDD" id="cd06849">
    <property type="entry name" value="lipoyl_domain"/>
    <property type="match status" value="1"/>
</dbReference>
<dbReference type="Gene3D" id="2.40.50.100">
    <property type="match status" value="1"/>
</dbReference>
<dbReference type="PROSITE" id="PS51826">
    <property type="entry name" value="PSBD"/>
    <property type="match status" value="1"/>
</dbReference>
<evidence type="ECO:0000256" key="6">
    <source>
        <dbReference type="RuleBase" id="RU003423"/>
    </source>
</evidence>
<evidence type="ECO:0000256" key="2">
    <source>
        <dbReference type="ARBA" id="ARBA00007317"/>
    </source>
</evidence>
<dbReference type="FunFam" id="3.30.559.10:FF:000007">
    <property type="entry name" value="Dihydrolipoamide acetyltransferase component of pyruvate dehydrogenase complex"/>
    <property type="match status" value="1"/>
</dbReference>
<dbReference type="Gene3D" id="4.10.320.10">
    <property type="entry name" value="E3-binding domain"/>
    <property type="match status" value="1"/>
</dbReference>
<name>A0A538T5V1_UNCEI</name>
<dbReference type="Gene3D" id="3.30.559.10">
    <property type="entry name" value="Chloramphenicol acetyltransferase-like domain"/>
    <property type="match status" value="1"/>
</dbReference>
<keyword evidence="5 6" id="KW-0012">Acyltransferase</keyword>
<comment type="similarity">
    <text evidence="2 6">Belongs to the 2-oxoacid dehydrogenase family.</text>
</comment>
<dbReference type="InterPro" id="IPR000089">
    <property type="entry name" value="Biotin_lipoyl"/>
</dbReference>
<dbReference type="InterPro" id="IPR004167">
    <property type="entry name" value="PSBD"/>
</dbReference>
<dbReference type="PROSITE" id="PS00189">
    <property type="entry name" value="LIPOYL"/>
    <property type="match status" value="1"/>
</dbReference>
<dbReference type="PROSITE" id="PS50968">
    <property type="entry name" value="BIOTINYL_LIPOYL"/>
    <property type="match status" value="1"/>
</dbReference>
<accession>A0A538T5V1</accession>
<dbReference type="InterPro" id="IPR001078">
    <property type="entry name" value="2-oxoacid_DH_actylTfrase"/>
</dbReference>
<dbReference type="GO" id="GO:0005737">
    <property type="term" value="C:cytoplasm"/>
    <property type="evidence" value="ECO:0007669"/>
    <property type="project" value="TreeGrafter"/>
</dbReference>
<feature type="domain" description="Lipoyl-binding" evidence="8">
    <location>
        <begin position="2"/>
        <end position="77"/>
    </location>
</feature>
<dbReference type="SUPFAM" id="SSF47005">
    <property type="entry name" value="Peripheral subunit-binding domain of 2-oxo acid dehydrogenase complex"/>
    <property type="match status" value="1"/>
</dbReference>
<comment type="cofactor">
    <cofactor evidence="1 6">
        <name>(R)-lipoate</name>
        <dbReference type="ChEBI" id="CHEBI:83088"/>
    </cofactor>
</comment>
<dbReference type="InterPro" id="IPR011053">
    <property type="entry name" value="Single_hybrid_motif"/>
</dbReference>
<proteinExistence type="inferred from homology"/>
<evidence type="ECO:0000256" key="7">
    <source>
        <dbReference type="SAM" id="MobiDB-lite"/>
    </source>
</evidence>
<dbReference type="GO" id="GO:0031405">
    <property type="term" value="F:lipoic acid binding"/>
    <property type="evidence" value="ECO:0007669"/>
    <property type="project" value="TreeGrafter"/>
</dbReference>
<dbReference type="Pfam" id="PF00364">
    <property type="entry name" value="Biotin_lipoyl"/>
    <property type="match status" value="1"/>
</dbReference>
<evidence type="ECO:0000256" key="1">
    <source>
        <dbReference type="ARBA" id="ARBA00001938"/>
    </source>
</evidence>
<dbReference type="SUPFAM" id="SSF51230">
    <property type="entry name" value="Single hybrid motif"/>
    <property type="match status" value="1"/>
</dbReference>
<feature type="region of interest" description="Disordered" evidence="7">
    <location>
        <begin position="86"/>
        <end position="110"/>
    </location>
</feature>
<keyword evidence="3 6" id="KW-0808">Transferase</keyword>
<evidence type="ECO:0000256" key="4">
    <source>
        <dbReference type="ARBA" id="ARBA00022823"/>
    </source>
</evidence>
<evidence type="ECO:0000256" key="5">
    <source>
        <dbReference type="ARBA" id="ARBA00023315"/>
    </source>
</evidence>
<evidence type="ECO:0000259" key="8">
    <source>
        <dbReference type="PROSITE" id="PS50968"/>
    </source>
</evidence>
<dbReference type="AlphaFoldDB" id="A0A538T5V1"/>
<dbReference type="GO" id="GO:0016407">
    <property type="term" value="F:acetyltransferase activity"/>
    <property type="evidence" value="ECO:0007669"/>
    <property type="project" value="TreeGrafter"/>
</dbReference>
<dbReference type="InterPro" id="IPR036625">
    <property type="entry name" value="E3-bd_dom_sf"/>
</dbReference>
<feature type="domain" description="Peripheral subunit-binding (PSBD)" evidence="9">
    <location>
        <begin position="156"/>
        <end position="193"/>
    </location>
</feature>
<evidence type="ECO:0000259" key="9">
    <source>
        <dbReference type="PROSITE" id="PS51826"/>
    </source>
</evidence>
<evidence type="ECO:0000256" key="3">
    <source>
        <dbReference type="ARBA" id="ARBA00022679"/>
    </source>
</evidence>